<sequence length="246" mass="27312">MFGQCITAVGWVGGTIPEDGENLIELPMADVMNGGVVVGAALAGKRPIYVVRYQGFQWFNFSIIGNYAAKSSELWKVNCPIFIRSIGMEGGMGPVAGSSHHGIAYRMPGVKVCSPMTSREYTEIYNTFMEDNCPYYVSEHRVSHSYTGALLDTEVEKPDWVLFPYSITRFSAEEAAKERGKVSVYHQVWIRPLGISDRQIQRLKESKYGGVVLDGDYPNGIARQIAHDLMLKSGKKVYVLALKEVA</sequence>
<reference evidence="2" key="1">
    <citation type="submission" date="2018-05" db="EMBL/GenBank/DDBJ databases">
        <authorList>
            <person name="Lanie J.A."/>
            <person name="Ng W.-L."/>
            <person name="Kazmierczak K.M."/>
            <person name="Andrzejewski T.M."/>
            <person name="Davidsen T.M."/>
            <person name="Wayne K.J."/>
            <person name="Tettelin H."/>
            <person name="Glass J.I."/>
            <person name="Rusch D."/>
            <person name="Podicherti R."/>
            <person name="Tsui H.-C.T."/>
            <person name="Winkler M.E."/>
        </authorList>
    </citation>
    <scope>NUCLEOTIDE SEQUENCE</scope>
</reference>
<protein>
    <recommendedName>
        <fullName evidence="1">Transketolase-like pyrimidine-binding domain-containing protein</fullName>
    </recommendedName>
</protein>
<feature type="domain" description="Transketolase-like pyrimidine-binding" evidence="1">
    <location>
        <begin position="20"/>
        <end position="141"/>
    </location>
</feature>
<dbReference type="InterPro" id="IPR029061">
    <property type="entry name" value="THDP-binding"/>
</dbReference>
<accession>A0A382HNP0</accession>
<dbReference type="AlphaFoldDB" id="A0A382HNP0"/>
<evidence type="ECO:0000313" key="2">
    <source>
        <dbReference type="EMBL" id="SVB88819.1"/>
    </source>
</evidence>
<proteinExistence type="predicted"/>
<dbReference type="Gene3D" id="3.40.50.970">
    <property type="match status" value="1"/>
</dbReference>
<feature type="non-terminal residue" evidence="2">
    <location>
        <position position="246"/>
    </location>
</feature>
<dbReference type="EMBL" id="UINC01062317">
    <property type="protein sequence ID" value="SVB88819.1"/>
    <property type="molecule type" value="Genomic_DNA"/>
</dbReference>
<organism evidence="2">
    <name type="scientific">marine metagenome</name>
    <dbReference type="NCBI Taxonomy" id="408172"/>
    <lineage>
        <taxon>unclassified sequences</taxon>
        <taxon>metagenomes</taxon>
        <taxon>ecological metagenomes</taxon>
    </lineage>
</organism>
<evidence type="ECO:0000259" key="1">
    <source>
        <dbReference type="Pfam" id="PF02779"/>
    </source>
</evidence>
<gene>
    <name evidence="2" type="ORF">METZ01_LOCUS241673</name>
</gene>
<dbReference type="InterPro" id="IPR005475">
    <property type="entry name" value="Transketolase-like_Pyr-bd"/>
</dbReference>
<dbReference type="SUPFAM" id="SSF52518">
    <property type="entry name" value="Thiamin diphosphate-binding fold (THDP-binding)"/>
    <property type="match status" value="1"/>
</dbReference>
<dbReference type="Pfam" id="PF02779">
    <property type="entry name" value="Transket_pyr"/>
    <property type="match status" value="1"/>
</dbReference>
<name>A0A382HNP0_9ZZZZ</name>